<evidence type="ECO:0000256" key="1">
    <source>
        <dbReference type="SAM" id="MobiDB-lite"/>
    </source>
</evidence>
<dbReference type="OrthoDB" id="312874at2759"/>
<dbReference type="EMBL" id="VDMD01000001">
    <property type="protein sequence ID" value="TRM68964.1"/>
    <property type="molecule type" value="Genomic_DNA"/>
</dbReference>
<sequence length="811" mass="92990">MFGDDPAFREGSVDSARKALCDIIRDVPEISVDDFLDYYMPEAPVDLDKLVDKLAERSRVRVNSKPFTFTAPLSLDLQGSAHWTAYRKPPVKRAQRRGSTEMTIFADLENIAAQVVKCCLELNGNLKQTNVLQSNGSKSLASQIYTSAKPDGIRILLDPQTNGKLKAFWDNAAVTEEYKVAEGDALDNYQKLVWNLFQSLRTDARRRFVMGLTITNTTVRLWHMNRELLVVSKPFDMNKSYRTFADVYARLSFATLEQLGYDHTIEKLHLNLPKDVRYRIWIEENSYITTDILANYAAQDPFGRCTRVFQAYKEDDPRKSAHFAIKDGWLERDRELEYDTYKDIMEEIELHDWTKYSPPPNDIKDYLAQDWTTRPTIDPRHGTGVDRRKFFIPIQAASRVHTEDGRIDDTVAVMADDHIIPASNGYLPIVPAMSDDPKKRTHTSQQSGTRGNEKKRAEPRHKRGCFERKIGARVHHRTVMKLGEPLNKIESIADAYATLQDATYGLFILHQLGYRHRDVSPYNILRHAGLGVLADFEYTKHVSSRSRHSMRTGTPNFMAVEVMMGDFLHSRDQQDGEVEDWTEGESDDRTSSVAAWEYDYAHDLESIYWISLWLVFRHTAQPRFLCQPYNHQAHENTYTKLFPGVIDTSTRRKSYLTKKVDLLNAIDVLPPAWITALRKPFRIARFNLMEYYQRPDVRQPLKPTMWWLMGHVLCGAGQQLGGDLVPFSFPQRAVLLEKETSNAEQSYLSSPSRPDPALDVDASGSELSDEEDPSRIAAASTKRGRSKKDEFPLLDGDEHERPVVKKRRGAL</sequence>
<organism evidence="3 4">
    <name type="scientific">Schizophyllum amplum</name>
    <dbReference type="NCBI Taxonomy" id="97359"/>
    <lineage>
        <taxon>Eukaryota</taxon>
        <taxon>Fungi</taxon>
        <taxon>Dikarya</taxon>
        <taxon>Basidiomycota</taxon>
        <taxon>Agaricomycotina</taxon>
        <taxon>Agaricomycetes</taxon>
        <taxon>Agaricomycetidae</taxon>
        <taxon>Agaricales</taxon>
        <taxon>Schizophyllaceae</taxon>
        <taxon>Schizophyllum</taxon>
    </lineage>
</organism>
<feature type="region of interest" description="Disordered" evidence="1">
    <location>
        <begin position="431"/>
        <end position="461"/>
    </location>
</feature>
<dbReference type="InterPro" id="IPR000719">
    <property type="entry name" value="Prot_kinase_dom"/>
</dbReference>
<evidence type="ECO:0000313" key="4">
    <source>
        <dbReference type="Proteomes" id="UP000320762"/>
    </source>
</evidence>
<keyword evidence="4" id="KW-1185">Reference proteome</keyword>
<dbReference type="InterPro" id="IPR040976">
    <property type="entry name" value="Pkinase_fungal"/>
</dbReference>
<dbReference type="Pfam" id="PF17667">
    <property type="entry name" value="Pkinase_fungal"/>
    <property type="match status" value="1"/>
</dbReference>
<dbReference type="PROSITE" id="PS50011">
    <property type="entry name" value="PROTEIN_KINASE_DOM"/>
    <property type="match status" value="1"/>
</dbReference>
<dbReference type="Proteomes" id="UP000320762">
    <property type="component" value="Unassembled WGS sequence"/>
</dbReference>
<proteinExistence type="predicted"/>
<feature type="domain" description="Protein kinase" evidence="2">
    <location>
        <begin position="294"/>
        <end position="708"/>
    </location>
</feature>
<comment type="caution">
    <text evidence="3">The sequence shown here is derived from an EMBL/GenBank/DDBJ whole genome shotgun (WGS) entry which is preliminary data.</text>
</comment>
<feature type="region of interest" description="Disordered" evidence="1">
    <location>
        <begin position="743"/>
        <end position="811"/>
    </location>
</feature>
<feature type="compositionally biased region" description="Basic and acidic residues" evidence="1">
    <location>
        <begin position="787"/>
        <end position="803"/>
    </location>
</feature>
<evidence type="ECO:0000313" key="3">
    <source>
        <dbReference type="EMBL" id="TRM68964.1"/>
    </source>
</evidence>
<dbReference type="InterPro" id="IPR011009">
    <property type="entry name" value="Kinase-like_dom_sf"/>
</dbReference>
<dbReference type="SUPFAM" id="SSF56112">
    <property type="entry name" value="Protein kinase-like (PK-like)"/>
    <property type="match status" value="1"/>
</dbReference>
<feature type="compositionally biased region" description="Polar residues" evidence="1">
    <location>
        <begin position="743"/>
        <end position="752"/>
    </location>
</feature>
<reference evidence="3 4" key="1">
    <citation type="journal article" date="2019" name="New Phytol.">
        <title>Comparative genomics reveals unique wood-decay strategies and fruiting body development in the Schizophyllaceae.</title>
        <authorList>
            <person name="Almasi E."/>
            <person name="Sahu N."/>
            <person name="Krizsan K."/>
            <person name="Balint B."/>
            <person name="Kovacs G.M."/>
            <person name="Kiss B."/>
            <person name="Cseklye J."/>
            <person name="Drula E."/>
            <person name="Henrissat B."/>
            <person name="Nagy I."/>
            <person name="Chovatia M."/>
            <person name="Adam C."/>
            <person name="LaButti K."/>
            <person name="Lipzen A."/>
            <person name="Riley R."/>
            <person name="Grigoriev I.V."/>
            <person name="Nagy L.G."/>
        </authorList>
    </citation>
    <scope>NUCLEOTIDE SEQUENCE [LARGE SCALE GENOMIC DNA]</scope>
    <source>
        <strain evidence="3 4">NL-1724</strain>
    </source>
</reference>
<dbReference type="Gene3D" id="1.10.510.10">
    <property type="entry name" value="Transferase(Phosphotransferase) domain 1"/>
    <property type="match status" value="1"/>
</dbReference>
<dbReference type="GO" id="GO:0004672">
    <property type="term" value="F:protein kinase activity"/>
    <property type="evidence" value="ECO:0007669"/>
    <property type="project" value="InterPro"/>
</dbReference>
<evidence type="ECO:0000259" key="2">
    <source>
        <dbReference type="PROSITE" id="PS50011"/>
    </source>
</evidence>
<dbReference type="PANTHER" id="PTHR38248:SF2">
    <property type="entry name" value="FUNK1 11"/>
    <property type="match status" value="1"/>
</dbReference>
<dbReference type="AlphaFoldDB" id="A0A550CW05"/>
<dbReference type="GO" id="GO:0005524">
    <property type="term" value="F:ATP binding"/>
    <property type="evidence" value="ECO:0007669"/>
    <property type="project" value="InterPro"/>
</dbReference>
<accession>A0A550CW05</accession>
<dbReference type="PANTHER" id="PTHR38248">
    <property type="entry name" value="FUNK1 6"/>
    <property type="match status" value="1"/>
</dbReference>
<name>A0A550CW05_9AGAR</name>
<protein>
    <recommendedName>
        <fullName evidence="2">Protein kinase domain-containing protein</fullName>
    </recommendedName>
</protein>
<gene>
    <name evidence="3" type="ORF">BD626DRAFT_446572</name>
</gene>